<feature type="domain" description="Pyridoxamine 5'-phosphate oxidase N-terminal" evidence="2">
    <location>
        <begin position="41"/>
        <end position="160"/>
    </location>
</feature>
<dbReference type="InterPro" id="IPR012349">
    <property type="entry name" value="Split_barrel_FMN-bd"/>
</dbReference>
<accession>A0A7V2T364</accession>
<protein>
    <submittedName>
        <fullName evidence="3">Pyridoxamine 5'-phosphate oxidase family protein</fullName>
    </submittedName>
</protein>
<dbReference type="Gene3D" id="2.30.110.10">
    <property type="entry name" value="Electron Transport, Fmn-binding Protein, Chain A"/>
    <property type="match status" value="1"/>
</dbReference>
<feature type="coiled-coil region" evidence="1">
    <location>
        <begin position="180"/>
        <end position="207"/>
    </location>
</feature>
<dbReference type="AlphaFoldDB" id="A0A7V2T364"/>
<comment type="caution">
    <text evidence="3">The sequence shown here is derived from an EMBL/GenBank/DDBJ whole genome shotgun (WGS) entry which is preliminary data.</text>
</comment>
<dbReference type="SUPFAM" id="SSF50475">
    <property type="entry name" value="FMN-binding split barrel"/>
    <property type="match status" value="1"/>
</dbReference>
<name>A0A7V2T364_LEUMU</name>
<dbReference type="Proteomes" id="UP000885750">
    <property type="component" value="Unassembled WGS sequence"/>
</dbReference>
<proteinExistence type="predicted"/>
<dbReference type="PANTHER" id="PTHR42815:SF2">
    <property type="entry name" value="FAD-BINDING, PUTATIVE (AFU_ORTHOLOGUE AFUA_6G07600)-RELATED"/>
    <property type="match status" value="1"/>
</dbReference>
<keyword evidence="1" id="KW-0175">Coiled coil</keyword>
<sequence>MQKKASDILFSKAVRKMQSEQGTDDFINRLIEREHWKNQLSEEQMQFIQSRDSFYLATSSVDGMPYLQHRGGRKGFITVSNTSSLWFPDYAGNRQYITTGHLSENNRAFLFFMDYPNQRRLKLWGTASLLSEDAYPLSVAQQPKKGKVERILQFDIEAIDENCRQHIQQRYTDEEYGEELSLAKQKIILLTKQLKQLEMAIDEENRR</sequence>
<evidence type="ECO:0000256" key="1">
    <source>
        <dbReference type="SAM" id="Coils"/>
    </source>
</evidence>
<dbReference type="Pfam" id="PF01243">
    <property type="entry name" value="PNPOx_N"/>
    <property type="match status" value="1"/>
</dbReference>
<dbReference type="PANTHER" id="PTHR42815">
    <property type="entry name" value="FAD-BINDING, PUTATIVE (AFU_ORTHOLOGUE AFUA_6G07600)-RELATED"/>
    <property type="match status" value="1"/>
</dbReference>
<evidence type="ECO:0000313" key="3">
    <source>
        <dbReference type="EMBL" id="HFC92548.1"/>
    </source>
</evidence>
<dbReference type="EMBL" id="DRMS01000261">
    <property type="protein sequence ID" value="HFC92548.1"/>
    <property type="molecule type" value="Genomic_DNA"/>
</dbReference>
<dbReference type="InterPro" id="IPR011576">
    <property type="entry name" value="Pyridox_Oxase_N"/>
</dbReference>
<gene>
    <name evidence="3" type="ORF">ENJ51_07020</name>
</gene>
<reference evidence="3" key="1">
    <citation type="journal article" date="2020" name="mSystems">
        <title>Genome- and Community-Level Interaction Insights into Carbon Utilization and Element Cycling Functions of Hydrothermarchaeota in Hydrothermal Sediment.</title>
        <authorList>
            <person name="Zhou Z."/>
            <person name="Liu Y."/>
            <person name="Xu W."/>
            <person name="Pan J."/>
            <person name="Luo Z.H."/>
            <person name="Li M."/>
        </authorList>
    </citation>
    <scope>NUCLEOTIDE SEQUENCE [LARGE SCALE GENOMIC DNA]</scope>
    <source>
        <strain evidence="3">HyVt-493</strain>
    </source>
</reference>
<evidence type="ECO:0000259" key="2">
    <source>
        <dbReference type="Pfam" id="PF01243"/>
    </source>
</evidence>
<organism evidence="3">
    <name type="scientific">Leucothrix mucor</name>
    <dbReference type="NCBI Taxonomy" id="45248"/>
    <lineage>
        <taxon>Bacteria</taxon>
        <taxon>Pseudomonadati</taxon>
        <taxon>Pseudomonadota</taxon>
        <taxon>Gammaproteobacteria</taxon>
        <taxon>Thiotrichales</taxon>
        <taxon>Thiotrichaceae</taxon>
        <taxon>Leucothrix</taxon>
    </lineage>
</organism>